<keyword evidence="4" id="KW-1185">Reference proteome</keyword>
<dbReference type="InterPro" id="IPR018247">
    <property type="entry name" value="EF_Hand_1_Ca_BS"/>
</dbReference>
<accession>A0A370LA50</accession>
<dbReference type="EMBL" id="QQTP01000002">
    <property type="protein sequence ID" value="RDJ28198.1"/>
    <property type="molecule type" value="Genomic_DNA"/>
</dbReference>
<feature type="chain" id="PRO_5030068536" evidence="1">
    <location>
        <begin position="30"/>
        <end position="219"/>
    </location>
</feature>
<feature type="signal peptide" evidence="1">
    <location>
        <begin position="1"/>
        <end position="29"/>
    </location>
</feature>
<evidence type="ECO:0000256" key="1">
    <source>
        <dbReference type="SAM" id="SignalP"/>
    </source>
</evidence>
<dbReference type="OrthoDB" id="1679673at2"/>
<keyword evidence="1" id="KW-0732">Signal</keyword>
<evidence type="ECO:0000259" key="2">
    <source>
        <dbReference type="PROSITE" id="PS50222"/>
    </source>
</evidence>
<dbReference type="InterPro" id="IPR002048">
    <property type="entry name" value="EF_hand_dom"/>
</dbReference>
<dbReference type="AlphaFoldDB" id="A0A370LA50"/>
<sequence>METLKQPLTGSALLALVALWLGFTIPAQAHPHVFVNAKAEIVYAPDGSVQALRHIWSFDEAYSAYITQGLDKNNDGKLTPDELTDLAKVNMESLPEVGYFTIAKANGKQQEFGPPSDASLAFENKILTLTFTLPLKNPPHANRSFGIEIGDPTYFVAFDIVDVPDAVVTRDAPKGCVVRVARPPKLDPATQLKLAQEDITATPDMSSYQVTTRALVACP</sequence>
<reference evidence="4" key="1">
    <citation type="submission" date="2018-07" db="EMBL/GenBank/DDBJ databases">
        <authorList>
            <person name="Safronova V.I."/>
            <person name="Chirak E.R."/>
            <person name="Sazanova A.L."/>
        </authorList>
    </citation>
    <scope>NUCLEOTIDE SEQUENCE [LARGE SCALE GENOMIC DNA]</scope>
    <source>
        <strain evidence="4">RCAM04685</strain>
    </source>
</reference>
<dbReference type="Pfam" id="PF06226">
    <property type="entry name" value="DUF1007"/>
    <property type="match status" value="1"/>
</dbReference>
<name>A0A370LA50_9HYPH</name>
<dbReference type="Proteomes" id="UP000255207">
    <property type="component" value="Unassembled WGS sequence"/>
</dbReference>
<gene>
    <name evidence="3" type="ORF">DWE98_06315</name>
</gene>
<protein>
    <submittedName>
        <fullName evidence="3">DUF1007 family protein</fullName>
    </submittedName>
</protein>
<proteinExistence type="predicted"/>
<dbReference type="GO" id="GO:0005509">
    <property type="term" value="F:calcium ion binding"/>
    <property type="evidence" value="ECO:0007669"/>
    <property type="project" value="InterPro"/>
</dbReference>
<feature type="domain" description="EF-hand" evidence="2">
    <location>
        <begin position="70"/>
        <end position="93"/>
    </location>
</feature>
<dbReference type="PROSITE" id="PS50222">
    <property type="entry name" value="EF_HAND_2"/>
    <property type="match status" value="1"/>
</dbReference>
<evidence type="ECO:0000313" key="4">
    <source>
        <dbReference type="Proteomes" id="UP000255207"/>
    </source>
</evidence>
<organism evidence="3 4">
    <name type="scientific">Bosea caraganae</name>
    <dbReference type="NCBI Taxonomy" id="2763117"/>
    <lineage>
        <taxon>Bacteria</taxon>
        <taxon>Pseudomonadati</taxon>
        <taxon>Pseudomonadota</taxon>
        <taxon>Alphaproteobacteria</taxon>
        <taxon>Hyphomicrobiales</taxon>
        <taxon>Boseaceae</taxon>
        <taxon>Bosea</taxon>
    </lineage>
</organism>
<evidence type="ECO:0000313" key="3">
    <source>
        <dbReference type="EMBL" id="RDJ28198.1"/>
    </source>
</evidence>
<comment type="caution">
    <text evidence="3">The sequence shown here is derived from an EMBL/GenBank/DDBJ whole genome shotgun (WGS) entry which is preliminary data.</text>
</comment>
<dbReference type="PROSITE" id="PS00018">
    <property type="entry name" value="EF_HAND_1"/>
    <property type="match status" value="1"/>
</dbReference>
<dbReference type="InterPro" id="IPR010412">
    <property type="entry name" value="DUF1007"/>
</dbReference>